<evidence type="ECO:0000256" key="7">
    <source>
        <dbReference type="ARBA" id="ARBA00022946"/>
    </source>
</evidence>
<dbReference type="SUPFAM" id="SSF55811">
    <property type="entry name" value="Nudix"/>
    <property type="match status" value="1"/>
</dbReference>
<dbReference type="PROSITE" id="PS00893">
    <property type="entry name" value="NUDIX_BOX"/>
    <property type="match status" value="1"/>
</dbReference>
<evidence type="ECO:0000256" key="6">
    <source>
        <dbReference type="ARBA" id="ARBA00022842"/>
    </source>
</evidence>
<evidence type="ECO:0000256" key="5">
    <source>
        <dbReference type="ARBA" id="ARBA00022801"/>
    </source>
</evidence>
<evidence type="ECO:0000256" key="4">
    <source>
        <dbReference type="ARBA" id="ARBA00022723"/>
    </source>
</evidence>
<dbReference type="Pfam" id="PF00293">
    <property type="entry name" value="NUDIX"/>
    <property type="match status" value="1"/>
</dbReference>
<organism evidence="10 11">
    <name type="scientific">Aristolochia fimbriata</name>
    <name type="common">White veined hardy Dutchman's pipe vine</name>
    <dbReference type="NCBI Taxonomy" id="158543"/>
    <lineage>
        <taxon>Eukaryota</taxon>
        <taxon>Viridiplantae</taxon>
        <taxon>Streptophyta</taxon>
        <taxon>Embryophyta</taxon>
        <taxon>Tracheophyta</taxon>
        <taxon>Spermatophyta</taxon>
        <taxon>Magnoliopsida</taxon>
        <taxon>Magnoliidae</taxon>
        <taxon>Piperales</taxon>
        <taxon>Aristolochiaceae</taxon>
        <taxon>Aristolochia</taxon>
    </lineage>
</organism>
<sequence length="257" mass="29554">MRIDRLVLVAHRNLVELLAERREAGGESVLGLDWGRRPELSPDKNMSPLQARVGRQRQLYDQGLRLVAGCIPYRLKNVEDAAASEDNLEVLMISSPNRCDLVFPKGGWENDESVHDAARREALEEAGIKGELEDEELGVWEFRSKSRENSCSREGYCKGYMFAMEVTEELDYWPEQGSRERRWLSISEAITLCRYDWMREALEAFQERIHCKDIEHQMREEPMVVTVSEATDHQIPSMCFVKTSDAQCLESPINALC</sequence>
<dbReference type="InterPro" id="IPR020084">
    <property type="entry name" value="NUDIX_hydrolase_CS"/>
</dbReference>
<dbReference type="GO" id="GO:0046872">
    <property type="term" value="F:metal ion binding"/>
    <property type="evidence" value="ECO:0007669"/>
    <property type="project" value="UniProtKB-KW"/>
</dbReference>
<evidence type="ECO:0000256" key="3">
    <source>
        <dbReference type="ARBA" id="ARBA00005582"/>
    </source>
</evidence>
<accession>A0AAV7EJC0</accession>
<keyword evidence="7" id="KW-0809">Transit peptide</keyword>
<keyword evidence="4" id="KW-0479">Metal-binding</keyword>
<comment type="cofactor">
    <cofactor evidence="1">
        <name>Mg(2+)</name>
        <dbReference type="ChEBI" id="CHEBI:18420"/>
    </cofactor>
</comment>
<evidence type="ECO:0000256" key="2">
    <source>
        <dbReference type="ARBA" id="ARBA00004173"/>
    </source>
</evidence>
<dbReference type="GO" id="GO:0016462">
    <property type="term" value="F:pyrophosphatase activity"/>
    <property type="evidence" value="ECO:0007669"/>
    <property type="project" value="InterPro"/>
</dbReference>
<gene>
    <name evidence="10" type="ORF">H6P81_013431</name>
</gene>
<evidence type="ECO:0000313" key="11">
    <source>
        <dbReference type="Proteomes" id="UP000825729"/>
    </source>
</evidence>
<evidence type="ECO:0000313" key="10">
    <source>
        <dbReference type="EMBL" id="KAG9447303.1"/>
    </source>
</evidence>
<comment type="subcellular location">
    <subcellularLocation>
        <location evidence="2">Mitochondrion</location>
    </subcellularLocation>
</comment>
<dbReference type="Proteomes" id="UP000825729">
    <property type="component" value="Unassembled WGS sequence"/>
</dbReference>
<comment type="similarity">
    <text evidence="3">Belongs to the Nudix hydrolase family.</text>
</comment>
<dbReference type="InterPro" id="IPR047198">
    <property type="entry name" value="DDP-like_NUDIX"/>
</dbReference>
<dbReference type="PANTHER" id="PTHR12629">
    <property type="entry name" value="DIPHOSPHOINOSITOL POLYPHOSPHATE PHOSPHOHYDROLASE"/>
    <property type="match status" value="1"/>
</dbReference>
<dbReference type="GO" id="GO:0005739">
    <property type="term" value="C:mitochondrion"/>
    <property type="evidence" value="ECO:0007669"/>
    <property type="project" value="UniProtKB-SubCell"/>
</dbReference>
<keyword evidence="6" id="KW-0460">Magnesium</keyword>
<evidence type="ECO:0000259" key="9">
    <source>
        <dbReference type="PROSITE" id="PS51462"/>
    </source>
</evidence>
<dbReference type="PANTHER" id="PTHR12629:SF71">
    <property type="entry name" value="HYDROLASE 13, MITOCHONDRIAL, PUTATIVE, EXPRESSED-RELATED"/>
    <property type="match status" value="1"/>
</dbReference>
<feature type="domain" description="Nudix hydrolase" evidence="9">
    <location>
        <begin position="63"/>
        <end position="206"/>
    </location>
</feature>
<protein>
    <recommendedName>
        <fullName evidence="9">Nudix hydrolase domain-containing protein</fullName>
    </recommendedName>
</protein>
<name>A0AAV7EJC0_ARIFI</name>
<dbReference type="InterPro" id="IPR000086">
    <property type="entry name" value="NUDIX_hydrolase_dom"/>
</dbReference>
<dbReference type="Gene3D" id="3.90.79.10">
    <property type="entry name" value="Nucleoside Triphosphate Pyrophosphohydrolase"/>
    <property type="match status" value="1"/>
</dbReference>
<dbReference type="CDD" id="cd04666">
    <property type="entry name" value="NUDIX_DIPP2_like_Nudt4"/>
    <property type="match status" value="1"/>
</dbReference>
<keyword evidence="8" id="KW-0496">Mitochondrion</keyword>
<dbReference type="EMBL" id="JAINDJ010000005">
    <property type="protein sequence ID" value="KAG9447303.1"/>
    <property type="molecule type" value="Genomic_DNA"/>
</dbReference>
<keyword evidence="11" id="KW-1185">Reference proteome</keyword>
<proteinExistence type="inferred from homology"/>
<keyword evidence="5" id="KW-0378">Hydrolase</keyword>
<dbReference type="FunFam" id="3.90.79.10:FF:000030">
    <property type="entry name" value="Nudix hydrolase 13 mitochondrial"/>
    <property type="match status" value="1"/>
</dbReference>
<evidence type="ECO:0000256" key="8">
    <source>
        <dbReference type="ARBA" id="ARBA00023128"/>
    </source>
</evidence>
<comment type="caution">
    <text evidence="10">The sequence shown here is derived from an EMBL/GenBank/DDBJ whole genome shotgun (WGS) entry which is preliminary data.</text>
</comment>
<dbReference type="PROSITE" id="PS51462">
    <property type="entry name" value="NUDIX"/>
    <property type="match status" value="1"/>
</dbReference>
<dbReference type="AlphaFoldDB" id="A0AAV7EJC0"/>
<dbReference type="InterPro" id="IPR015797">
    <property type="entry name" value="NUDIX_hydrolase-like_dom_sf"/>
</dbReference>
<evidence type="ECO:0000256" key="1">
    <source>
        <dbReference type="ARBA" id="ARBA00001946"/>
    </source>
</evidence>
<dbReference type="GO" id="GO:0005634">
    <property type="term" value="C:nucleus"/>
    <property type="evidence" value="ECO:0007669"/>
    <property type="project" value="TreeGrafter"/>
</dbReference>
<reference evidence="10 11" key="1">
    <citation type="submission" date="2021-07" db="EMBL/GenBank/DDBJ databases">
        <title>The Aristolochia fimbriata genome: insights into angiosperm evolution, floral development and chemical biosynthesis.</title>
        <authorList>
            <person name="Jiao Y."/>
        </authorList>
    </citation>
    <scope>NUCLEOTIDE SEQUENCE [LARGE SCALE GENOMIC DNA]</scope>
    <source>
        <strain evidence="10">IBCAS-2021</strain>
        <tissue evidence="10">Leaf</tissue>
    </source>
</reference>